<protein>
    <recommendedName>
        <fullName evidence="4">Lipocalin-like domain-containing protein</fullName>
    </recommendedName>
</protein>
<evidence type="ECO:0000313" key="3">
    <source>
        <dbReference type="Proteomes" id="UP000077552"/>
    </source>
</evidence>
<evidence type="ECO:0000256" key="1">
    <source>
        <dbReference type="SAM" id="SignalP"/>
    </source>
</evidence>
<evidence type="ECO:0008006" key="4">
    <source>
        <dbReference type="Google" id="ProtNLM"/>
    </source>
</evidence>
<dbReference type="EMBL" id="LXIE01000012">
    <property type="protein sequence ID" value="OAD91568.1"/>
    <property type="molecule type" value="Genomic_DNA"/>
</dbReference>
<sequence>MKKIQLLLYFALLSLCIALFSCQKEEKEFIDETPEDTITANSPLTGLLLRTSQNPGTYDDLIDGNGCASVLLPVTVIANGQQVTINTPEDILLIEQIFNQFPNDTDTLEISFPITLELFDFTQVTVNNQAELDALAATCNSNNTEIGCLDFVYPITFFTYNADQQQTGSVIVNSDLELFSFLQGLGPNDFISLDFSISVILADGSTSEVNSNQQLQALILDCVANTNTDPIDISQFEEDLTTGVWYVEYFFDDYDETDNYAGYEFSFALDGTAQAVKSGNTIAGTWALVDDFKFDLFFGTNAPLDELDEDWEILEATSEIIKLKHISGSDGSTDYLTFGRNPNTGGNNTELNLFIENLSTGSWFVNLLEENGSDHTANFNEYEFTFLRNGDAIAVSSGNTINGFWTAEIDSGNLDFILNFETTTNGDFSELNDDWDVLEATQTIIRLSDVSGGGGGTDLLTFGREPNGGGGGGPDPQELRDILQSGTWYIEKYLDDGGDETSDYSGYDYTFFANQDVLATKGSQNVDGIWIISVTGQELNFEFDMDSPINGTDDDEYKALQYSPTSVTFITRNSDGEIEDTLIFKKN</sequence>
<reference evidence="2 3" key="1">
    <citation type="submission" date="2016-05" db="EMBL/GenBank/DDBJ databases">
        <title>Genome sequencing of Vitellibacter soesokkakensis RSSK-12.</title>
        <authorList>
            <person name="Thevarajoo S."/>
            <person name="Selvaratnam C."/>
            <person name="Goh K.M."/>
            <person name="Chan K.-G."/>
            <person name="Chong C.S."/>
        </authorList>
    </citation>
    <scope>NUCLEOTIDE SEQUENCE [LARGE SCALE GENOMIC DNA]</scope>
    <source>
        <strain evidence="2 3">RSSK-12</strain>
    </source>
</reference>
<dbReference type="OrthoDB" id="832379at2"/>
<evidence type="ECO:0000313" key="2">
    <source>
        <dbReference type="EMBL" id="OAD91568.1"/>
    </source>
</evidence>
<dbReference type="AlphaFoldDB" id="A0A1A9LE66"/>
<gene>
    <name evidence="2" type="ORF">A7A78_03540</name>
</gene>
<name>A0A1A9LE66_9FLAO</name>
<keyword evidence="3" id="KW-1185">Reference proteome</keyword>
<keyword evidence="1" id="KW-0732">Signal</keyword>
<dbReference type="RefSeq" id="WP_068761742.1">
    <property type="nucleotide sequence ID" value="NZ_LXIE01000012.1"/>
</dbReference>
<dbReference type="STRING" id="1385699.A7A78_03540"/>
<comment type="caution">
    <text evidence="2">The sequence shown here is derived from an EMBL/GenBank/DDBJ whole genome shotgun (WGS) entry which is preliminary data.</text>
</comment>
<feature type="signal peptide" evidence="1">
    <location>
        <begin position="1"/>
        <end position="23"/>
    </location>
</feature>
<proteinExistence type="predicted"/>
<dbReference type="Proteomes" id="UP000077552">
    <property type="component" value="Unassembled WGS sequence"/>
</dbReference>
<accession>A0A1A9LE66</accession>
<dbReference type="PROSITE" id="PS51257">
    <property type="entry name" value="PROKAR_LIPOPROTEIN"/>
    <property type="match status" value="1"/>
</dbReference>
<feature type="chain" id="PRO_5008392138" description="Lipocalin-like domain-containing protein" evidence="1">
    <location>
        <begin position="24"/>
        <end position="587"/>
    </location>
</feature>
<organism evidence="2 3">
    <name type="scientific">Aequorivita soesokkakensis</name>
    <dbReference type="NCBI Taxonomy" id="1385699"/>
    <lineage>
        <taxon>Bacteria</taxon>
        <taxon>Pseudomonadati</taxon>
        <taxon>Bacteroidota</taxon>
        <taxon>Flavobacteriia</taxon>
        <taxon>Flavobacteriales</taxon>
        <taxon>Flavobacteriaceae</taxon>
        <taxon>Aequorivita</taxon>
    </lineage>
</organism>